<evidence type="ECO:0000256" key="1">
    <source>
        <dbReference type="ARBA" id="ARBA00001946"/>
    </source>
</evidence>
<feature type="domain" description="Enolase C-terminal TIM barrel" evidence="8">
    <location>
        <begin position="152"/>
        <end position="334"/>
    </location>
</feature>
<protein>
    <recommendedName>
        <fullName evidence="4">phosphopyruvate hydratase</fullName>
        <ecNumber evidence="4">4.2.1.11</ecNumber>
    </recommendedName>
</protein>
<proteinExistence type="inferred from homology"/>
<gene>
    <name evidence="9" type="ORF">GIB67_014106</name>
</gene>
<evidence type="ECO:0000256" key="4">
    <source>
        <dbReference type="ARBA" id="ARBA00012058"/>
    </source>
</evidence>
<evidence type="ECO:0000256" key="7">
    <source>
        <dbReference type="ARBA" id="ARBA00023239"/>
    </source>
</evidence>
<keyword evidence="10" id="KW-1185">Reference proteome</keyword>
<dbReference type="AlphaFoldDB" id="A0A7J7KXJ4"/>
<keyword evidence="5" id="KW-0460">Magnesium</keyword>
<dbReference type="InterPro" id="IPR020809">
    <property type="entry name" value="Enolase_CS"/>
</dbReference>
<dbReference type="SUPFAM" id="SSF51604">
    <property type="entry name" value="Enolase C-terminal domain-like"/>
    <property type="match status" value="1"/>
</dbReference>
<dbReference type="UniPathway" id="UPA00109">
    <property type="reaction ID" value="UER00187"/>
</dbReference>
<comment type="caution">
    <text evidence="9">The sequence shown here is derived from an EMBL/GenBank/DDBJ whole genome shotgun (WGS) entry which is preliminary data.</text>
</comment>
<dbReference type="GO" id="GO:0000015">
    <property type="term" value="C:phosphopyruvate hydratase complex"/>
    <property type="evidence" value="ECO:0007669"/>
    <property type="project" value="InterPro"/>
</dbReference>
<keyword evidence="7" id="KW-0456">Lyase</keyword>
<dbReference type="GO" id="GO:0006096">
    <property type="term" value="P:glycolytic process"/>
    <property type="evidence" value="ECO:0007669"/>
    <property type="project" value="UniProtKB-UniPathway"/>
</dbReference>
<dbReference type="PROSITE" id="PS00164">
    <property type="entry name" value="ENOLASE"/>
    <property type="match status" value="1"/>
</dbReference>
<reference evidence="9 10" key="1">
    <citation type="journal article" date="2020" name="IScience">
        <title>Genome Sequencing of the Endangered Kingdonia uniflora (Circaeasteraceae, Ranunculales) Reveals Potential Mechanisms of Evolutionary Specialization.</title>
        <authorList>
            <person name="Sun Y."/>
            <person name="Deng T."/>
            <person name="Zhang A."/>
            <person name="Moore M.J."/>
            <person name="Landis J.B."/>
            <person name="Lin N."/>
            <person name="Zhang H."/>
            <person name="Zhang X."/>
            <person name="Huang J."/>
            <person name="Zhang X."/>
            <person name="Sun H."/>
            <person name="Wang H."/>
        </authorList>
    </citation>
    <scope>NUCLEOTIDE SEQUENCE [LARGE SCALE GENOMIC DNA]</scope>
    <source>
        <strain evidence="9">TB1705</strain>
        <tissue evidence="9">Leaf</tissue>
    </source>
</reference>
<dbReference type="InterPro" id="IPR020810">
    <property type="entry name" value="Enolase_C"/>
</dbReference>
<accession>A0A7J7KXJ4</accession>
<dbReference type="InterPro" id="IPR036849">
    <property type="entry name" value="Enolase-like_C_sf"/>
</dbReference>
<name>A0A7J7KXJ4_9MAGN</name>
<dbReference type="Pfam" id="PF00113">
    <property type="entry name" value="Enolase_C"/>
    <property type="match status" value="1"/>
</dbReference>
<comment type="cofactor">
    <cofactor evidence="1">
        <name>Mg(2+)</name>
        <dbReference type="ChEBI" id="CHEBI:18420"/>
    </cofactor>
</comment>
<evidence type="ECO:0000259" key="8">
    <source>
        <dbReference type="SMART" id="SM01192"/>
    </source>
</evidence>
<dbReference type="PANTHER" id="PTHR11902:SF56">
    <property type="entry name" value="CYTOSOLIC ENOLASE 3"/>
    <property type="match status" value="1"/>
</dbReference>
<comment type="similarity">
    <text evidence="3">Belongs to the enolase family.</text>
</comment>
<dbReference type="InterPro" id="IPR000941">
    <property type="entry name" value="Enolase"/>
</dbReference>
<dbReference type="GO" id="GO:0000287">
    <property type="term" value="F:magnesium ion binding"/>
    <property type="evidence" value="ECO:0007669"/>
    <property type="project" value="InterPro"/>
</dbReference>
<evidence type="ECO:0000313" key="9">
    <source>
        <dbReference type="EMBL" id="KAF6135057.1"/>
    </source>
</evidence>
<evidence type="ECO:0000256" key="3">
    <source>
        <dbReference type="ARBA" id="ARBA00009604"/>
    </source>
</evidence>
<dbReference type="Gene3D" id="3.20.20.120">
    <property type="entry name" value="Enolase-like C-terminal domain"/>
    <property type="match status" value="3"/>
</dbReference>
<dbReference type="OrthoDB" id="1739814at2759"/>
<dbReference type="Proteomes" id="UP000541444">
    <property type="component" value="Unassembled WGS sequence"/>
</dbReference>
<evidence type="ECO:0000256" key="2">
    <source>
        <dbReference type="ARBA" id="ARBA00005031"/>
    </source>
</evidence>
<dbReference type="GO" id="GO:0004634">
    <property type="term" value="F:phosphopyruvate hydratase activity"/>
    <property type="evidence" value="ECO:0007669"/>
    <property type="project" value="UniProtKB-EC"/>
</dbReference>
<dbReference type="EC" id="4.2.1.11" evidence="4"/>
<comment type="pathway">
    <text evidence="2">Carbohydrate degradation; glycolysis; pyruvate from D-glyceraldehyde 3-phosphate: step 4/5.</text>
</comment>
<sequence length="337" mass="36627">MRSIPLSLSCNGSSKGIHGYASAGASNSLSTKIKFLCSFGGKILRAGSNGMTVPQGFEKLLVSPLPRPTTDKPNEINTGLLINSNACCCSNVADDVELCCEFTHEGSQRNKKMKMKMSWKGCNASVLQVVRDDLLMSNPKCIEKAIGELTCNTLLLKEIMVLPNGVNSFEEAMQMDSETYHYLKAVIFEKYGASGCNVGEDGGFAPNISSFMEGFDLVVGDELLMPNPKRIKKSISKLTYNALLLKVDQIGTVTEAIEAVKLAKYANWGIVVSHRCGETVDSFIADLAIGLATYLMKEGALCRGERLAKYNELFRIEVELGDEAVYAGEGEDELEVL</sequence>
<evidence type="ECO:0000256" key="5">
    <source>
        <dbReference type="ARBA" id="ARBA00022842"/>
    </source>
</evidence>
<dbReference type="PANTHER" id="PTHR11902">
    <property type="entry name" value="ENOLASE"/>
    <property type="match status" value="1"/>
</dbReference>
<keyword evidence="6" id="KW-0324">Glycolysis</keyword>
<evidence type="ECO:0000256" key="6">
    <source>
        <dbReference type="ARBA" id="ARBA00023152"/>
    </source>
</evidence>
<organism evidence="9 10">
    <name type="scientific">Kingdonia uniflora</name>
    <dbReference type="NCBI Taxonomy" id="39325"/>
    <lineage>
        <taxon>Eukaryota</taxon>
        <taxon>Viridiplantae</taxon>
        <taxon>Streptophyta</taxon>
        <taxon>Embryophyta</taxon>
        <taxon>Tracheophyta</taxon>
        <taxon>Spermatophyta</taxon>
        <taxon>Magnoliopsida</taxon>
        <taxon>Ranunculales</taxon>
        <taxon>Circaeasteraceae</taxon>
        <taxon>Kingdonia</taxon>
    </lineage>
</organism>
<dbReference type="EMBL" id="JACGCM010002815">
    <property type="protein sequence ID" value="KAF6135057.1"/>
    <property type="molecule type" value="Genomic_DNA"/>
</dbReference>
<dbReference type="SMART" id="SM01192">
    <property type="entry name" value="Enolase_C"/>
    <property type="match status" value="1"/>
</dbReference>
<evidence type="ECO:0000313" key="10">
    <source>
        <dbReference type="Proteomes" id="UP000541444"/>
    </source>
</evidence>